<organism evidence="1">
    <name type="scientific">Ananas comosus var. bracteatus</name>
    <name type="common">red pineapple</name>
    <dbReference type="NCBI Taxonomy" id="296719"/>
    <lineage>
        <taxon>Eukaryota</taxon>
        <taxon>Viridiplantae</taxon>
        <taxon>Streptophyta</taxon>
        <taxon>Embryophyta</taxon>
        <taxon>Tracheophyta</taxon>
        <taxon>Spermatophyta</taxon>
        <taxon>Magnoliopsida</taxon>
        <taxon>Liliopsida</taxon>
        <taxon>Poales</taxon>
        <taxon>Bromeliaceae</taxon>
        <taxon>Bromelioideae</taxon>
        <taxon>Ananas</taxon>
    </lineage>
</organism>
<evidence type="ECO:0000313" key="1">
    <source>
        <dbReference type="EMBL" id="CAD1841469.1"/>
    </source>
</evidence>
<sequence length="259" mass="25922">MGTFVRTYVRNPLSVAEDDLVVGPRRAGEGAGGIVLGIAVGLGAQILEEPGVIRGAAAAGVAAVLVRLEDRAGVVAAGGRLQLAGALGGHVGGAVRPLGAAAGVGQEVHRHVEAVDEGDVEEVEAAELVEAELREGVRGYAIGGAGQHAAAIARLAVALAAGVEGAVGAGPDAAAGRAGIGGDGPGGARSSFWPPLSSFWPPPATAAAHTANEHWLVTVNVAASARAAARRRRQGMKRRVLRPALLVEEEPIASEGFRD</sequence>
<gene>
    <name evidence="1" type="ORF">CB5_LOCUS24680</name>
</gene>
<accession>A0A6V7QE75</accession>
<name>A0A6V7QE75_ANACO</name>
<protein>
    <submittedName>
        <fullName evidence="1">Uncharacterized protein</fullName>
    </submittedName>
</protein>
<proteinExistence type="predicted"/>
<reference evidence="1" key="1">
    <citation type="submission" date="2020-07" db="EMBL/GenBank/DDBJ databases">
        <authorList>
            <person name="Lin J."/>
        </authorList>
    </citation>
    <scope>NUCLEOTIDE SEQUENCE</scope>
</reference>
<dbReference type="AlphaFoldDB" id="A0A6V7QE75"/>
<dbReference type="EMBL" id="LR862135">
    <property type="protein sequence ID" value="CAD1841469.1"/>
    <property type="molecule type" value="Genomic_DNA"/>
</dbReference>